<reference evidence="2 3" key="1">
    <citation type="submission" date="2024-12" db="EMBL/GenBank/DDBJ databases">
        <title>The unique morphological basis and parallel evolutionary history of personate flowers in Penstemon.</title>
        <authorList>
            <person name="Depatie T.H."/>
            <person name="Wessinger C.A."/>
        </authorList>
    </citation>
    <scope>NUCLEOTIDE SEQUENCE [LARGE SCALE GENOMIC DNA]</scope>
    <source>
        <strain evidence="2">WTNN_2</strain>
        <tissue evidence="2">Leaf</tissue>
    </source>
</reference>
<dbReference type="AlphaFoldDB" id="A0ABD3SYS6"/>
<dbReference type="PANTHER" id="PTHR40891">
    <property type="entry name" value="DUF295 DOMAIN-CONTAINING PROTEIN"/>
    <property type="match status" value="1"/>
</dbReference>
<dbReference type="Pfam" id="PF03478">
    <property type="entry name" value="Beta-prop_KIB1-4"/>
    <property type="match status" value="1"/>
</dbReference>
<organism evidence="2 3">
    <name type="scientific">Penstemon smallii</name>
    <dbReference type="NCBI Taxonomy" id="265156"/>
    <lineage>
        <taxon>Eukaryota</taxon>
        <taxon>Viridiplantae</taxon>
        <taxon>Streptophyta</taxon>
        <taxon>Embryophyta</taxon>
        <taxon>Tracheophyta</taxon>
        <taxon>Spermatophyta</taxon>
        <taxon>Magnoliopsida</taxon>
        <taxon>eudicotyledons</taxon>
        <taxon>Gunneridae</taxon>
        <taxon>Pentapetalae</taxon>
        <taxon>asterids</taxon>
        <taxon>lamiids</taxon>
        <taxon>Lamiales</taxon>
        <taxon>Plantaginaceae</taxon>
        <taxon>Cheloneae</taxon>
        <taxon>Penstemon</taxon>
    </lineage>
</organism>
<dbReference type="Proteomes" id="UP001634393">
    <property type="component" value="Unassembled WGS sequence"/>
</dbReference>
<protein>
    <recommendedName>
        <fullName evidence="1">KIB1-4 beta-propeller domain-containing protein</fullName>
    </recommendedName>
</protein>
<evidence type="ECO:0000259" key="1">
    <source>
        <dbReference type="Pfam" id="PF03478"/>
    </source>
</evidence>
<proteinExistence type="predicted"/>
<dbReference type="InterPro" id="IPR011043">
    <property type="entry name" value="Gal_Oxase/kelch_b-propeller"/>
</dbReference>
<evidence type="ECO:0000313" key="3">
    <source>
        <dbReference type="Proteomes" id="UP001634393"/>
    </source>
</evidence>
<dbReference type="InterPro" id="IPR005174">
    <property type="entry name" value="KIB1-4_b-propeller"/>
</dbReference>
<dbReference type="EMBL" id="JBJXBP010000005">
    <property type="protein sequence ID" value="KAL3829787.1"/>
    <property type="molecule type" value="Genomic_DNA"/>
</dbReference>
<accession>A0ABD3SYS6</accession>
<dbReference type="PANTHER" id="PTHR40891:SF1">
    <property type="entry name" value="DUF295 DOMAIN-CONTAINING PROTEIN"/>
    <property type="match status" value="1"/>
</dbReference>
<keyword evidence="3" id="KW-1185">Reference proteome</keyword>
<dbReference type="SUPFAM" id="SSF50965">
    <property type="entry name" value="Galactose oxidase, central domain"/>
    <property type="match status" value="1"/>
</dbReference>
<gene>
    <name evidence="2" type="ORF">ACJIZ3_018589</name>
</gene>
<evidence type="ECO:0000313" key="2">
    <source>
        <dbReference type="EMBL" id="KAL3829787.1"/>
    </source>
</evidence>
<sequence>MEIRTKGQRQPPWLLTSYGVGNDKHSFYNVVENRFHVTSIPELRGKYICASTYGWLVLVNPSGDCCIWNPESMEKIELPNLPYPLDYTNCVLSKPPRDPDCYILFTSDSCRTFCQVGVDNEFFIEQLEAGGWFRIMSVATFKGNIYGILKDSFVTVHFVDGALELRPIEPWKFPHHLSAYYHARYKDYMIESPCKDELLLVHQFYSTSYRYNVFGFKIYRLDMCKMECEELESIGDRAIFLSGRGGGECCFSTEGIKANCIYYTELNGRKLHVYDLNDNGKTLLLPCPAARRSQSVNFWIEHQISQKFVNTKSK</sequence>
<comment type="caution">
    <text evidence="2">The sequence shown here is derived from an EMBL/GenBank/DDBJ whole genome shotgun (WGS) entry which is preliminary data.</text>
</comment>
<feature type="domain" description="KIB1-4 beta-propeller" evidence="1">
    <location>
        <begin position="27"/>
        <end position="275"/>
    </location>
</feature>
<name>A0ABD3SYS6_9LAMI</name>